<organism evidence="1 2">
    <name type="scientific">Cetraspora pellucida</name>
    <dbReference type="NCBI Taxonomy" id="1433469"/>
    <lineage>
        <taxon>Eukaryota</taxon>
        <taxon>Fungi</taxon>
        <taxon>Fungi incertae sedis</taxon>
        <taxon>Mucoromycota</taxon>
        <taxon>Glomeromycotina</taxon>
        <taxon>Glomeromycetes</taxon>
        <taxon>Diversisporales</taxon>
        <taxon>Gigasporaceae</taxon>
        <taxon>Cetraspora</taxon>
    </lineage>
</organism>
<dbReference type="EMBL" id="CAJVPW010012626">
    <property type="protein sequence ID" value="CAG8637314.1"/>
    <property type="molecule type" value="Genomic_DNA"/>
</dbReference>
<sequence length="105" mass="12133">MHTDKGIQKEYTLEEVKLSDHNEDDTDELFDEIEYESEELEEIESFASDNILTDDKGSEELENKVMEIESLAICLAVIEEIPTEKKAPTNKNLTVEEQLNKIEKK</sequence>
<gene>
    <name evidence="1" type="ORF">SPELUC_LOCUS8433</name>
</gene>
<accession>A0ACA9NB78</accession>
<dbReference type="Proteomes" id="UP000789366">
    <property type="component" value="Unassembled WGS sequence"/>
</dbReference>
<evidence type="ECO:0000313" key="1">
    <source>
        <dbReference type="EMBL" id="CAG8637314.1"/>
    </source>
</evidence>
<reference evidence="1" key="1">
    <citation type="submission" date="2021-06" db="EMBL/GenBank/DDBJ databases">
        <authorList>
            <person name="Kallberg Y."/>
            <person name="Tangrot J."/>
            <person name="Rosling A."/>
        </authorList>
    </citation>
    <scope>NUCLEOTIDE SEQUENCE</scope>
    <source>
        <strain evidence="1">28 12/20/2015</strain>
    </source>
</reference>
<name>A0ACA9NB78_9GLOM</name>
<proteinExistence type="predicted"/>
<evidence type="ECO:0000313" key="2">
    <source>
        <dbReference type="Proteomes" id="UP000789366"/>
    </source>
</evidence>
<comment type="caution">
    <text evidence="1">The sequence shown here is derived from an EMBL/GenBank/DDBJ whole genome shotgun (WGS) entry which is preliminary data.</text>
</comment>
<keyword evidence="2" id="KW-1185">Reference proteome</keyword>
<protein>
    <submittedName>
        <fullName evidence="1">15334_t:CDS:1</fullName>
    </submittedName>
</protein>